<gene>
    <name evidence="2" type="primary">csy2</name>
    <name evidence="2" type="ORF">C6570_00540</name>
</gene>
<accession>A0A2S0MAS2</accession>
<dbReference type="NCBIfam" id="TIGR02565">
    <property type="entry name" value="cas_Csy2"/>
    <property type="match status" value="1"/>
</dbReference>
<organism evidence="2 3">
    <name type="scientific">Ottowia oryzae</name>
    <dbReference type="NCBI Taxonomy" id="2109914"/>
    <lineage>
        <taxon>Bacteria</taxon>
        <taxon>Pseudomonadati</taxon>
        <taxon>Pseudomonadota</taxon>
        <taxon>Betaproteobacteria</taxon>
        <taxon>Burkholderiales</taxon>
        <taxon>Comamonadaceae</taxon>
        <taxon>Ottowia</taxon>
    </lineage>
</organism>
<name>A0A2S0MAS2_9BURK</name>
<dbReference type="EMBL" id="CP027666">
    <property type="protein sequence ID" value="AVO32916.1"/>
    <property type="molecule type" value="Genomic_DNA"/>
</dbReference>
<evidence type="ECO:0000313" key="3">
    <source>
        <dbReference type="Proteomes" id="UP000239709"/>
    </source>
</evidence>
<evidence type="ECO:0000256" key="1">
    <source>
        <dbReference type="SAM" id="MobiDB-lite"/>
    </source>
</evidence>
<proteinExistence type="predicted"/>
<dbReference type="RefSeq" id="WP_106701090.1">
    <property type="nucleotide sequence ID" value="NZ_CP027666.1"/>
</dbReference>
<dbReference type="AlphaFoldDB" id="A0A2S0MAS2"/>
<dbReference type="OrthoDB" id="1550641at2"/>
<keyword evidence="3" id="KW-1185">Reference proteome</keyword>
<protein>
    <submittedName>
        <fullName evidence="2">Type I-F CRISPR-associated protein Csy2</fullName>
    </submittedName>
</protein>
<dbReference type="InterPro" id="IPR013398">
    <property type="entry name" value="CRISPR-assoc_prot_Csy2"/>
</dbReference>
<dbReference type="Proteomes" id="UP000239709">
    <property type="component" value="Chromosome"/>
</dbReference>
<dbReference type="KEGG" id="otk:C6570_00540"/>
<dbReference type="Pfam" id="PF09614">
    <property type="entry name" value="Cas_Csy2"/>
    <property type="match status" value="1"/>
</dbReference>
<reference evidence="2 3" key="1">
    <citation type="submission" date="2018-03" db="EMBL/GenBank/DDBJ databases">
        <title>Genome sequencing of Ottowia sp.</title>
        <authorList>
            <person name="Kim S.-J."/>
            <person name="Heo J."/>
            <person name="Kwon S.-W."/>
        </authorList>
    </citation>
    <scope>NUCLEOTIDE SEQUENCE [LARGE SCALE GENOMIC DNA]</scope>
    <source>
        <strain evidence="2 3">KADR8-3</strain>
    </source>
</reference>
<dbReference type="CDD" id="cd09736">
    <property type="entry name" value="Csy2_I-F"/>
    <property type="match status" value="1"/>
</dbReference>
<sequence length="354" mass="39190">MNAPLHSLNGKGVLVLPHLRIQNANAISSPLTHGFPAMTAFLGLMWALERKLAAAEVPLWLEKVGVVCHWWEEQVHDGYVKTFRLTRNPVGKDGSTAAIVEEGRIHLDITLVFQVDGGEPEAEGNVLFASAERRRDVAWQVRELLGIMRVAGGSVLPPKPQPGQFITPQLEALDGSAEDRAKQLRRLRRRWLPGFTLVGRDELLQRRLKQLQAHDEGATALDAWLDLSRFNLHSAQDQNGKVSWQNDRPADAGWLVPMPVGYAALSDLYAGGQVANARDEATAFRFVESVYSLGEWIGPHRINRLDDLLWWGEHDAQTGLYRCRSGYTAAETEHVGDAPEARPSADSAHTAVTS</sequence>
<evidence type="ECO:0000313" key="2">
    <source>
        <dbReference type="EMBL" id="AVO32916.1"/>
    </source>
</evidence>
<feature type="region of interest" description="Disordered" evidence="1">
    <location>
        <begin position="333"/>
        <end position="354"/>
    </location>
</feature>